<dbReference type="PANTHER" id="PTHR33625:SF4">
    <property type="entry name" value="OS08G0179900 PROTEIN"/>
    <property type="match status" value="1"/>
</dbReference>
<dbReference type="AlphaFoldDB" id="A0A2K1KZQ6"/>
<dbReference type="PANTHER" id="PTHR33625">
    <property type="entry name" value="OS08G0179900 PROTEIN"/>
    <property type="match status" value="1"/>
</dbReference>
<protein>
    <submittedName>
        <fullName evidence="2 3">Uncharacterized protein</fullName>
    </submittedName>
</protein>
<dbReference type="GeneID" id="112278958"/>
<evidence type="ECO:0000313" key="3">
    <source>
        <dbReference type="EnsemblPlants" id="Pp3c2_1090V3.1"/>
    </source>
</evidence>
<gene>
    <name evidence="3" type="primary">LOC112278958</name>
    <name evidence="2" type="ORF">PHYPA_002021</name>
</gene>
<dbReference type="Proteomes" id="UP000006727">
    <property type="component" value="Chromosome 2"/>
</dbReference>
<dbReference type="PaxDb" id="3218-PP1S226_102V6.1"/>
<dbReference type="Gramene" id="Pp3c2_1090V3.2">
    <property type="protein sequence ID" value="Pp3c2_1090V3.2"/>
    <property type="gene ID" value="Pp3c2_1090"/>
</dbReference>
<evidence type="ECO:0000256" key="1">
    <source>
        <dbReference type="SAM" id="MobiDB-lite"/>
    </source>
</evidence>
<dbReference type="OrthoDB" id="737041at2759"/>
<organism evidence="2">
    <name type="scientific">Physcomitrium patens</name>
    <name type="common">Spreading-leaved earth moss</name>
    <name type="synonym">Physcomitrella patens</name>
    <dbReference type="NCBI Taxonomy" id="3218"/>
    <lineage>
        <taxon>Eukaryota</taxon>
        <taxon>Viridiplantae</taxon>
        <taxon>Streptophyta</taxon>
        <taxon>Embryophyta</taxon>
        <taxon>Bryophyta</taxon>
        <taxon>Bryophytina</taxon>
        <taxon>Bryopsida</taxon>
        <taxon>Funariidae</taxon>
        <taxon>Funariales</taxon>
        <taxon>Funariaceae</taxon>
        <taxon>Physcomitrium</taxon>
    </lineage>
</organism>
<dbReference type="RefSeq" id="XP_024368679.1">
    <property type="nucleotide sequence ID" value="XM_024512911.2"/>
</dbReference>
<accession>A0A2K1KZQ6</accession>
<reference evidence="3" key="3">
    <citation type="submission" date="2020-12" db="UniProtKB">
        <authorList>
            <consortium name="EnsemblPlants"/>
        </authorList>
    </citation>
    <scope>IDENTIFICATION</scope>
</reference>
<name>A0A2K1KZQ6_PHYPA</name>
<dbReference type="STRING" id="3218.A0A2K1KZQ6"/>
<proteinExistence type="predicted"/>
<feature type="region of interest" description="Disordered" evidence="1">
    <location>
        <begin position="115"/>
        <end position="135"/>
    </location>
</feature>
<dbReference type="EnsemblPlants" id="Pp3c2_1090V3.1">
    <property type="protein sequence ID" value="Pp3c2_1090V3.1"/>
    <property type="gene ID" value="Pp3c2_1090"/>
</dbReference>
<reference evidence="2 4" key="1">
    <citation type="journal article" date="2008" name="Science">
        <title>The Physcomitrella genome reveals evolutionary insights into the conquest of land by plants.</title>
        <authorList>
            <person name="Rensing S."/>
            <person name="Lang D."/>
            <person name="Zimmer A."/>
            <person name="Terry A."/>
            <person name="Salamov A."/>
            <person name="Shapiro H."/>
            <person name="Nishiyama T."/>
            <person name="Perroud P.-F."/>
            <person name="Lindquist E."/>
            <person name="Kamisugi Y."/>
            <person name="Tanahashi T."/>
            <person name="Sakakibara K."/>
            <person name="Fujita T."/>
            <person name="Oishi K."/>
            <person name="Shin-I T."/>
            <person name="Kuroki Y."/>
            <person name="Toyoda A."/>
            <person name="Suzuki Y."/>
            <person name="Hashimoto A."/>
            <person name="Yamaguchi K."/>
            <person name="Sugano A."/>
            <person name="Kohara Y."/>
            <person name="Fujiyama A."/>
            <person name="Anterola A."/>
            <person name="Aoki S."/>
            <person name="Ashton N."/>
            <person name="Barbazuk W.B."/>
            <person name="Barker E."/>
            <person name="Bennetzen J."/>
            <person name="Bezanilla M."/>
            <person name="Blankenship R."/>
            <person name="Cho S.H."/>
            <person name="Dutcher S."/>
            <person name="Estelle M."/>
            <person name="Fawcett J.A."/>
            <person name="Gundlach H."/>
            <person name="Hanada K."/>
            <person name="Heyl A."/>
            <person name="Hicks K.A."/>
            <person name="Hugh J."/>
            <person name="Lohr M."/>
            <person name="Mayer K."/>
            <person name="Melkozernov A."/>
            <person name="Murata T."/>
            <person name="Nelson D."/>
            <person name="Pils B."/>
            <person name="Prigge M."/>
            <person name="Reiss B."/>
            <person name="Renner T."/>
            <person name="Rombauts S."/>
            <person name="Rushton P."/>
            <person name="Sanderfoot A."/>
            <person name="Schween G."/>
            <person name="Shiu S.-H."/>
            <person name="Stueber K."/>
            <person name="Theodoulou F.L."/>
            <person name="Tu H."/>
            <person name="Van de Peer Y."/>
            <person name="Verrier P.J."/>
            <person name="Waters E."/>
            <person name="Wood A."/>
            <person name="Yang L."/>
            <person name="Cove D."/>
            <person name="Cuming A."/>
            <person name="Hasebe M."/>
            <person name="Lucas S."/>
            <person name="Mishler D.B."/>
            <person name="Reski R."/>
            <person name="Grigoriev I."/>
            <person name="Quatrano R.S."/>
            <person name="Boore J.L."/>
        </authorList>
    </citation>
    <scope>NUCLEOTIDE SEQUENCE [LARGE SCALE GENOMIC DNA]</scope>
    <source>
        <strain evidence="3 4">cv. Gransden 2004</strain>
    </source>
</reference>
<dbReference type="OMA" id="VSERADW"/>
<reference evidence="2 4" key="2">
    <citation type="journal article" date="2018" name="Plant J.">
        <title>The Physcomitrella patens chromosome-scale assembly reveals moss genome structure and evolution.</title>
        <authorList>
            <person name="Lang D."/>
            <person name="Ullrich K.K."/>
            <person name="Murat F."/>
            <person name="Fuchs J."/>
            <person name="Jenkins J."/>
            <person name="Haas F.B."/>
            <person name="Piednoel M."/>
            <person name="Gundlach H."/>
            <person name="Van Bel M."/>
            <person name="Meyberg R."/>
            <person name="Vives C."/>
            <person name="Morata J."/>
            <person name="Symeonidi A."/>
            <person name="Hiss M."/>
            <person name="Muchero W."/>
            <person name="Kamisugi Y."/>
            <person name="Saleh O."/>
            <person name="Blanc G."/>
            <person name="Decker E.L."/>
            <person name="van Gessel N."/>
            <person name="Grimwood J."/>
            <person name="Hayes R.D."/>
            <person name="Graham S.W."/>
            <person name="Gunter L.E."/>
            <person name="McDaniel S.F."/>
            <person name="Hoernstein S.N.W."/>
            <person name="Larsson A."/>
            <person name="Li F.W."/>
            <person name="Perroud P.F."/>
            <person name="Phillips J."/>
            <person name="Ranjan P."/>
            <person name="Rokshar D.S."/>
            <person name="Rothfels C.J."/>
            <person name="Schneider L."/>
            <person name="Shu S."/>
            <person name="Stevenson D.W."/>
            <person name="Thummler F."/>
            <person name="Tillich M."/>
            <person name="Villarreal Aguilar J.C."/>
            <person name="Widiez T."/>
            <person name="Wong G.K."/>
            <person name="Wymore A."/>
            <person name="Zhang Y."/>
            <person name="Zimmer A.D."/>
            <person name="Quatrano R.S."/>
            <person name="Mayer K.F.X."/>
            <person name="Goodstein D."/>
            <person name="Casacuberta J.M."/>
            <person name="Vandepoele K."/>
            <person name="Reski R."/>
            <person name="Cuming A.C."/>
            <person name="Tuskan G.A."/>
            <person name="Maumus F."/>
            <person name="Salse J."/>
            <person name="Schmutz J."/>
            <person name="Rensing S.A."/>
        </authorList>
    </citation>
    <scope>NUCLEOTIDE SEQUENCE [LARGE SCALE GENOMIC DNA]</scope>
    <source>
        <strain evidence="3 4">cv. Gransden 2004</strain>
    </source>
</reference>
<evidence type="ECO:0000313" key="4">
    <source>
        <dbReference type="Proteomes" id="UP000006727"/>
    </source>
</evidence>
<evidence type="ECO:0000313" key="2">
    <source>
        <dbReference type="EMBL" id="PNR59230.1"/>
    </source>
</evidence>
<keyword evidence="4" id="KW-1185">Reference proteome</keyword>
<dbReference type="EMBL" id="ABEU02000002">
    <property type="protein sequence ID" value="PNR59230.1"/>
    <property type="molecule type" value="Genomic_DNA"/>
</dbReference>
<sequence>MGGGTLWKNVARAVGAAAPTVALTPTAAHCSACTATPTASARAGGASCNCKTAGAVQVQPGLTPVSYGPRQFWDLEDWEFAGDEERDRYVFGSLPTVEEVEDASSELQNALSLGLFTPPVPRSETLPKPEPSSPRSLDILEVTEVSTVTTVGMKEEDVTSDLSAHSIEPDLWLEPPPYGMTTVSDEPKAWKEPPSCEATTIFEEPKAWMEPPSYEVVTSPKAEEAPSRAMLEAFHQFQHNPAVQGMVVSLAKDKGVWDAVLANEKIKEFRRDFNAPKTAGMPSGGVSMVQKVESSSKHTNIFTQIFWKSKKAFLYFIQGFRNFVASLFETVEKNSHGSGGNEKVNFLERSLRACMMLAVLVLTIVVFKRSISAKRG</sequence>
<dbReference type="Gramene" id="Pp3c2_1090V3.1">
    <property type="protein sequence ID" value="Pp3c2_1090V3.1"/>
    <property type="gene ID" value="Pp3c2_1090"/>
</dbReference>
<dbReference type="EnsemblPlants" id="Pp3c2_1090V3.2">
    <property type="protein sequence ID" value="Pp3c2_1090V3.2"/>
    <property type="gene ID" value="Pp3c2_1090"/>
</dbReference>